<keyword evidence="3" id="KW-1185">Reference proteome</keyword>
<dbReference type="STRING" id="1028.SAMN05661096_02403"/>
<protein>
    <submittedName>
        <fullName evidence="2">Peptidase family M23</fullName>
    </submittedName>
</protein>
<accession>A0A1X7K5Z3</accession>
<feature type="domain" description="M23ase beta-sheet core" evidence="1">
    <location>
        <begin position="246"/>
        <end position="342"/>
    </location>
</feature>
<dbReference type="CDD" id="cd12797">
    <property type="entry name" value="M23_peptidase"/>
    <property type="match status" value="1"/>
</dbReference>
<dbReference type="PANTHER" id="PTHR21666">
    <property type="entry name" value="PEPTIDASE-RELATED"/>
    <property type="match status" value="1"/>
</dbReference>
<dbReference type="Pfam" id="PF01551">
    <property type="entry name" value="Peptidase_M23"/>
    <property type="match status" value="1"/>
</dbReference>
<name>A0A1X7K5Z3_9BACT</name>
<dbReference type="AlphaFoldDB" id="A0A1X7K5Z3"/>
<evidence type="ECO:0000259" key="1">
    <source>
        <dbReference type="Pfam" id="PF01551"/>
    </source>
</evidence>
<dbReference type="PROSITE" id="PS51257">
    <property type="entry name" value="PROKAR_LIPOPROTEIN"/>
    <property type="match status" value="1"/>
</dbReference>
<evidence type="ECO:0000313" key="2">
    <source>
        <dbReference type="EMBL" id="SMG36072.1"/>
    </source>
</evidence>
<dbReference type="GO" id="GO:0004222">
    <property type="term" value="F:metalloendopeptidase activity"/>
    <property type="evidence" value="ECO:0007669"/>
    <property type="project" value="TreeGrafter"/>
</dbReference>
<evidence type="ECO:0000313" key="3">
    <source>
        <dbReference type="Proteomes" id="UP000193804"/>
    </source>
</evidence>
<dbReference type="RefSeq" id="WP_085517459.1">
    <property type="nucleotide sequence ID" value="NZ_FXAW01000004.1"/>
</dbReference>
<dbReference type="Gene3D" id="2.70.70.10">
    <property type="entry name" value="Glucose Permease (Domain IIA)"/>
    <property type="match status" value="1"/>
</dbReference>
<dbReference type="Proteomes" id="UP000193804">
    <property type="component" value="Unassembled WGS sequence"/>
</dbReference>
<dbReference type="SUPFAM" id="SSF51261">
    <property type="entry name" value="Duplicated hybrid motif"/>
    <property type="match status" value="1"/>
</dbReference>
<reference evidence="3" key="1">
    <citation type="submission" date="2017-04" db="EMBL/GenBank/DDBJ databases">
        <authorList>
            <person name="Varghese N."/>
            <person name="Submissions S."/>
        </authorList>
    </citation>
    <scope>NUCLEOTIDE SEQUENCE [LARGE SCALE GENOMIC DNA]</scope>
    <source>
        <strain evidence="3">DSM 4125</strain>
    </source>
</reference>
<dbReference type="InterPro" id="IPR011055">
    <property type="entry name" value="Dup_hybrid_motif"/>
</dbReference>
<organism evidence="2 3">
    <name type="scientific">Marivirga sericea</name>
    <dbReference type="NCBI Taxonomy" id="1028"/>
    <lineage>
        <taxon>Bacteria</taxon>
        <taxon>Pseudomonadati</taxon>
        <taxon>Bacteroidota</taxon>
        <taxon>Cytophagia</taxon>
        <taxon>Cytophagales</taxon>
        <taxon>Marivirgaceae</taxon>
        <taxon>Marivirga</taxon>
    </lineage>
</organism>
<dbReference type="InterPro" id="IPR016047">
    <property type="entry name" value="M23ase_b-sheet_dom"/>
</dbReference>
<proteinExistence type="predicted"/>
<dbReference type="EMBL" id="FXAW01000004">
    <property type="protein sequence ID" value="SMG36072.1"/>
    <property type="molecule type" value="Genomic_DNA"/>
</dbReference>
<dbReference type="OrthoDB" id="9809488at2"/>
<dbReference type="InterPro" id="IPR050570">
    <property type="entry name" value="Cell_wall_metabolism_enzyme"/>
</dbReference>
<gene>
    <name evidence="2" type="ORF">SAMN05661096_02403</name>
</gene>
<dbReference type="PANTHER" id="PTHR21666:SF270">
    <property type="entry name" value="MUREIN HYDROLASE ACTIVATOR ENVC"/>
    <property type="match status" value="1"/>
</dbReference>
<sequence length="402" mass="45816">MKQIILVVFFLTIFGCKEKTKVPQENSQTQTELQKKLKKTDLPIEVIQADVSFLSNPIFANNSVHLRYELNISNNYRIPFTLKKVEIYDLQKDEVPIALFDTKYIEEHFDRPGNNDLDDLKLLSGNEFGILNLNLIFKKEQSFPEKIFHKLYFERTKSNGEIAMHPMEVAVIKIPETNKFSIGLPFKTKGKWLYEAESHQGARFLTEGRVNYPQRFAIDWTLITPSGNFAYNDTKENENWETYGIEIISVADGKIVGVKDEIIENEPLSRDMAVRITRETIGGNYVIIDIGSGRYAFYGHLVPNSLKVKIGDTVKKGQVIGLLGNSGNSDAPHLHFHLETKSNTFFGGEGIPFHIDRFTQLNNYSEQQVMDLFNNNSVSLDSLNPVKKTNELPIGFGLIEVE</sequence>